<feature type="chain" id="PRO_5022009270" evidence="1">
    <location>
        <begin position="21"/>
        <end position="339"/>
    </location>
</feature>
<evidence type="ECO:0000256" key="1">
    <source>
        <dbReference type="SAM" id="SignalP"/>
    </source>
</evidence>
<keyword evidence="1" id="KW-0732">Signal</keyword>
<name>A0A511QP70_9VIBR</name>
<evidence type="ECO:0000259" key="2">
    <source>
        <dbReference type="Pfam" id="PF06742"/>
    </source>
</evidence>
<gene>
    <name evidence="3" type="ORF">VSU01S_13590</name>
</gene>
<organism evidence="3 4">
    <name type="scientific">Vibrio superstes NBRC 103154</name>
    <dbReference type="NCBI Taxonomy" id="1219062"/>
    <lineage>
        <taxon>Bacteria</taxon>
        <taxon>Pseudomonadati</taxon>
        <taxon>Pseudomonadota</taxon>
        <taxon>Gammaproteobacteria</taxon>
        <taxon>Vibrionales</taxon>
        <taxon>Vibrionaceae</taxon>
        <taxon>Vibrio</taxon>
    </lineage>
</organism>
<dbReference type="AlphaFoldDB" id="A0A511QP70"/>
<evidence type="ECO:0000313" key="3">
    <source>
        <dbReference type="EMBL" id="GEM79114.1"/>
    </source>
</evidence>
<comment type="caution">
    <text evidence="3">The sequence shown here is derived from an EMBL/GenBank/DDBJ whole genome shotgun (WGS) entry which is preliminary data.</text>
</comment>
<keyword evidence="4" id="KW-1185">Reference proteome</keyword>
<dbReference type="Gene3D" id="2.60.120.1600">
    <property type="match status" value="1"/>
</dbReference>
<dbReference type="EMBL" id="BJXK01000004">
    <property type="protein sequence ID" value="GEM79114.1"/>
    <property type="molecule type" value="Genomic_DNA"/>
</dbReference>
<evidence type="ECO:0000313" key="4">
    <source>
        <dbReference type="Proteomes" id="UP000321113"/>
    </source>
</evidence>
<dbReference type="InterPro" id="IPR010621">
    <property type="entry name" value="DUF1214"/>
</dbReference>
<sequence>MKKLLLTMSVLSVLSHGAYAAVGIDGKDYAETIPVTADNITQVEAEVNFLKWKNKDAMNKMFDLTIPTPAGPMPTVRMNRDTLYSAQVADASNGLTITMPEDNEVFTSVLVINENGYSEDYIWQKGTHKILPPEKGKFVWVLFRIGLENGIDEARKVQKTMKVEGQGNGVWEPKPYDKAQYETLHKEYMQKAIDGGIVLDYGHTEGRIAKETKRMSDAVGWGGMDFRINSYQVSKDYENSGCYQTTFEDPRVDEFWSITVYSEDGWLLPTDMKTVLNSRDAKPNQDGSYTVSFNCGEDAINNLETGTDKTFNWAWRAYGSSYKVKAGKWNPISTFHKVK</sequence>
<proteinExistence type="predicted"/>
<dbReference type="RefSeq" id="WP_119008464.1">
    <property type="nucleotide sequence ID" value="NZ_BJXK01000004.1"/>
</dbReference>
<dbReference type="SUPFAM" id="SSF160935">
    <property type="entry name" value="VPA0735-like"/>
    <property type="match status" value="1"/>
</dbReference>
<feature type="signal peptide" evidence="1">
    <location>
        <begin position="1"/>
        <end position="20"/>
    </location>
</feature>
<dbReference type="Pfam" id="PF06742">
    <property type="entry name" value="DUF1214"/>
    <property type="match status" value="1"/>
</dbReference>
<dbReference type="OrthoDB" id="547269at2"/>
<protein>
    <submittedName>
        <fullName evidence="3">Murein transglycosylase</fullName>
    </submittedName>
</protein>
<accession>A0A511QP70</accession>
<feature type="domain" description="DUF1214" evidence="2">
    <location>
        <begin position="240"/>
        <end position="320"/>
    </location>
</feature>
<dbReference type="Proteomes" id="UP000321113">
    <property type="component" value="Unassembled WGS sequence"/>
</dbReference>
<reference evidence="3 4" key="1">
    <citation type="submission" date="2019-07" db="EMBL/GenBank/DDBJ databases">
        <title>Whole genome shotgun sequence of Vibrio superstes NBRC 103154.</title>
        <authorList>
            <person name="Hosoyama A."/>
            <person name="Uohara A."/>
            <person name="Ohji S."/>
            <person name="Ichikawa N."/>
        </authorList>
    </citation>
    <scope>NUCLEOTIDE SEQUENCE [LARGE SCALE GENOMIC DNA]</scope>
    <source>
        <strain evidence="3 4">NBRC 103154</strain>
    </source>
</reference>